<dbReference type="Proteomes" id="UP000765160">
    <property type="component" value="Unassembled WGS sequence"/>
</dbReference>
<feature type="chain" id="PRO_5046796542" evidence="1">
    <location>
        <begin position="27"/>
        <end position="455"/>
    </location>
</feature>
<dbReference type="RefSeq" id="WP_168052974.1">
    <property type="nucleotide sequence ID" value="NZ_JAATJR010000006.1"/>
</dbReference>
<feature type="signal peptide" evidence="1">
    <location>
        <begin position="1"/>
        <end position="26"/>
    </location>
</feature>
<gene>
    <name evidence="3" type="ORF">HB662_22460</name>
</gene>
<dbReference type="InterPro" id="IPR004843">
    <property type="entry name" value="Calcineurin-like_PHP"/>
</dbReference>
<evidence type="ECO:0000259" key="2">
    <source>
        <dbReference type="Pfam" id="PF00149"/>
    </source>
</evidence>
<name>A0ABX1F5C0_9PROT</name>
<dbReference type="InterPro" id="IPR029052">
    <property type="entry name" value="Metallo-depent_PP-like"/>
</dbReference>
<keyword evidence="4" id="KW-1185">Reference proteome</keyword>
<dbReference type="Gene3D" id="3.60.21.10">
    <property type="match status" value="1"/>
</dbReference>
<evidence type="ECO:0000313" key="4">
    <source>
        <dbReference type="Proteomes" id="UP000765160"/>
    </source>
</evidence>
<proteinExistence type="predicted"/>
<comment type="caution">
    <text evidence="3">The sequence shown here is derived from an EMBL/GenBank/DDBJ whole genome shotgun (WGS) entry which is preliminary data.</text>
</comment>
<keyword evidence="1" id="KW-0732">Signal</keyword>
<organism evidence="3 4">
    <name type="scientific">Falsiroseomonas frigidaquae</name>
    <dbReference type="NCBI Taxonomy" id="487318"/>
    <lineage>
        <taxon>Bacteria</taxon>
        <taxon>Pseudomonadati</taxon>
        <taxon>Pseudomonadota</taxon>
        <taxon>Alphaproteobacteria</taxon>
        <taxon>Acetobacterales</taxon>
        <taxon>Roseomonadaceae</taxon>
        <taxon>Falsiroseomonas</taxon>
    </lineage>
</organism>
<reference evidence="3 4" key="1">
    <citation type="submission" date="2020-03" db="EMBL/GenBank/DDBJ databases">
        <title>Roseomonas selenitidurans sp. nov. isolated from soil.</title>
        <authorList>
            <person name="Liu H."/>
        </authorList>
    </citation>
    <scope>NUCLEOTIDE SEQUENCE [LARGE SCALE GENOMIC DNA]</scope>
    <source>
        <strain evidence="3 4">JCM 15073</strain>
    </source>
</reference>
<feature type="domain" description="Calcineurin-like phosphoesterase" evidence="2">
    <location>
        <begin position="37"/>
        <end position="237"/>
    </location>
</feature>
<sequence>MQGPRVPRRAVLALPAGLVAPPAARADTALTGADALLLVLSDLHSAMERAAAMLGAMDAVLAANRGVPAFILLNGDVFERGNAVALRSDGAADWAFLAALRRRAPVVLNIGNHETALIDDLAEVVARARALDLRVVSNLRDWRTGLPFAEVSAGFRLPDKRRLRVVGLATDAAATYRAPARALIDMPEPVAWARERLHGLFAEAEARVLLSHAGVAADRAILPLLPGGTLLVGGHEHLRFAHAEGATRYLHCGSWNRALTVVGLGLGGPTPQIKVREVAVEPGQAEDAAHAALVRQVTSDHLAPEDAEVLFHLPAPLPLPQAARAACAALARATGSRAGLLGHTGFGTGLPGGPVRRLDFDAFLRFDGPVFRGNADLAALASMAPRLNQDEAVPLAGRIGDYAYVDQLPRQPALLASNGWVRMNAAHFLGAAAPRFDAVPDLALKSLVAAALARR</sequence>
<dbReference type="EMBL" id="JAAVTX010000006">
    <property type="protein sequence ID" value="NKE47559.1"/>
    <property type="molecule type" value="Genomic_DNA"/>
</dbReference>
<dbReference type="SUPFAM" id="SSF56300">
    <property type="entry name" value="Metallo-dependent phosphatases"/>
    <property type="match status" value="1"/>
</dbReference>
<protein>
    <submittedName>
        <fullName evidence="3">Bifunctional metallophosphatase/5'-nucleotidase</fullName>
    </submittedName>
</protein>
<evidence type="ECO:0000256" key="1">
    <source>
        <dbReference type="SAM" id="SignalP"/>
    </source>
</evidence>
<accession>A0ABX1F5C0</accession>
<evidence type="ECO:0000313" key="3">
    <source>
        <dbReference type="EMBL" id="NKE47559.1"/>
    </source>
</evidence>
<dbReference type="Pfam" id="PF00149">
    <property type="entry name" value="Metallophos"/>
    <property type="match status" value="1"/>
</dbReference>